<dbReference type="InterPro" id="IPR001789">
    <property type="entry name" value="Sig_transdc_resp-reg_receiver"/>
</dbReference>
<dbReference type="InterPro" id="IPR005467">
    <property type="entry name" value="His_kinase_dom"/>
</dbReference>
<comment type="caution">
    <text evidence="11">The sequence shown here is derived from an EMBL/GenBank/DDBJ whole genome shotgun (WGS) entry which is preliminary data.</text>
</comment>
<dbReference type="InterPro" id="IPR036097">
    <property type="entry name" value="HisK_dim/P_sf"/>
</dbReference>
<dbReference type="GO" id="GO:0043565">
    <property type="term" value="F:sequence-specific DNA binding"/>
    <property type="evidence" value="ECO:0007669"/>
    <property type="project" value="InterPro"/>
</dbReference>
<evidence type="ECO:0000313" key="11">
    <source>
        <dbReference type="EMBL" id="RXF70137.1"/>
    </source>
</evidence>
<dbReference type="FunFam" id="1.10.287.130:FF:000045">
    <property type="entry name" value="Two-component system sensor histidine kinase/response regulator"/>
    <property type="match status" value="1"/>
</dbReference>
<dbReference type="SUPFAM" id="SSF47384">
    <property type="entry name" value="Homodimeric domain of signal transducing histidine kinase"/>
    <property type="match status" value="1"/>
</dbReference>
<protein>
    <recommendedName>
        <fullName evidence="2">histidine kinase</fullName>
        <ecNumber evidence="2">2.7.13.3</ecNumber>
    </recommendedName>
</protein>
<keyword evidence="7" id="KW-0812">Transmembrane</keyword>
<dbReference type="Pfam" id="PF07494">
    <property type="entry name" value="Reg_prop"/>
    <property type="match status" value="5"/>
</dbReference>
<evidence type="ECO:0000313" key="12">
    <source>
        <dbReference type="Proteomes" id="UP000290848"/>
    </source>
</evidence>
<dbReference type="Gene3D" id="3.40.50.2300">
    <property type="match status" value="1"/>
</dbReference>
<dbReference type="Proteomes" id="UP000290848">
    <property type="component" value="Unassembled WGS sequence"/>
</dbReference>
<dbReference type="Gene3D" id="1.10.287.130">
    <property type="match status" value="1"/>
</dbReference>
<dbReference type="SMART" id="SM00448">
    <property type="entry name" value="REC"/>
    <property type="match status" value="1"/>
</dbReference>
<evidence type="ECO:0000256" key="4">
    <source>
        <dbReference type="ARBA" id="ARBA00023015"/>
    </source>
</evidence>
<evidence type="ECO:0000256" key="6">
    <source>
        <dbReference type="PROSITE-ProRule" id="PRU00169"/>
    </source>
</evidence>
<dbReference type="InterPro" id="IPR015943">
    <property type="entry name" value="WD40/YVTN_repeat-like_dom_sf"/>
</dbReference>
<keyword evidence="3 6" id="KW-0597">Phosphoprotein</keyword>
<dbReference type="GO" id="GO:0003700">
    <property type="term" value="F:DNA-binding transcription factor activity"/>
    <property type="evidence" value="ECO:0007669"/>
    <property type="project" value="InterPro"/>
</dbReference>
<evidence type="ECO:0000259" key="10">
    <source>
        <dbReference type="PROSITE" id="PS50110"/>
    </source>
</evidence>
<gene>
    <name evidence="11" type="ORF">EKH83_09655</name>
</gene>
<name>A0A4Q0MA81_9SPHI</name>
<evidence type="ECO:0000256" key="7">
    <source>
        <dbReference type="SAM" id="Phobius"/>
    </source>
</evidence>
<keyword evidence="7" id="KW-1133">Transmembrane helix</keyword>
<dbReference type="SUPFAM" id="SSF46689">
    <property type="entry name" value="Homeodomain-like"/>
    <property type="match status" value="1"/>
</dbReference>
<dbReference type="Pfam" id="PF12833">
    <property type="entry name" value="HTH_18"/>
    <property type="match status" value="1"/>
</dbReference>
<dbReference type="SUPFAM" id="SSF52172">
    <property type="entry name" value="CheY-like"/>
    <property type="match status" value="1"/>
</dbReference>
<feature type="domain" description="Histidine kinase" evidence="9">
    <location>
        <begin position="845"/>
        <end position="1055"/>
    </location>
</feature>
<dbReference type="Pfam" id="PF07495">
    <property type="entry name" value="Y_Y_Y"/>
    <property type="match status" value="1"/>
</dbReference>
<dbReference type="Pfam" id="PF02518">
    <property type="entry name" value="HATPase_c"/>
    <property type="match status" value="1"/>
</dbReference>
<evidence type="ECO:0000256" key="5">
    <source>
        <dbReference type="ARBA" id="ARBA00023163"/>
    </source>
</evidence>
<dbReference type="PANTHER" id="PTHR43547">
    <property type="entry name" value="TWO-COMPONENT HISTIDINE KINASE"/>
    <property type="match status" value="1"/>
</dbReference>
<feature type="domain" description="Response regulatory" evidence="10">
    <location>
        <begin position="1092"/>
        <end position="1207"/>
    </location>
</feature>
<accession>A0A4Q0MA81</accession>
<dbReference type="SUPFAM" id="SSF63829">
    <property type="entry name" value="Calcium-dependent phosphotriesterase"/>
    <property type="match status" value="3"/>
</dbReference>
<dbReference type="InterPro" id="IPR003661">
    <property type="entry name" value="HisK_dim/P_dom"/>
</dbReference>
<keyword evidence="4" id="KW-0805">Transcription regulation</keyword>
<dbReference type="Gene3D" id="3.30.565.10">
    <property type="entry name" value="Histidine kinase-like ATPase, C-terminal domain"/>
    <property type="match status" value="1"/>
</dbReference>
<dbReference type="RefSeq" id="WP_128769210.1">
    <property type="nucleotide sequence ID" value="NZ_RXOC01000005.1"/>
</dbReference>
<dbReference type="PROSITE" id="PS50110">
    <property type="entry name" value="RESPONSE_REGULATORY"/>
    <property type="match status" value="1"/>
</dbReference>
<dbReference type="FunFam" id="2.60.40.10:FF:000791">
    <property type="entry name" value="Two-component system sensor histidine kinase/response regulator"/>
    <property type="match status" value="1"/>
</dbReference>
<dbReference type="CDD" id="cd00082">
    <property type="entry name" value="HisKA"/>
    <property type="match status" value="1"/>
</dbReference>
<dbReference type="EC" id="2.7.13.3" evidence="2"/>
<dbReference type="Gene3D" id="2.130.10.10">
    <property type="entry name" value="YVTN repeat-like/Quinoprotein amine dehydrogenase"/>
    <property type="match status" value="2"/>
</dbReference>
<dbReference type="PRINTS" id="PR00344">
    <property type="entry name" value="BCTRLSENSOR"/>
</dbReference>
<keyword evidence="5" id="KW-0804">Transcription</keyword>
<dbReference type="PANTHER" id="PTHR43547:SF2">
    <property type="entry name" value="HYBRID SIGNAL TRANSDUCTION HISTIDINE KINASE C"/>
    <property type="match status" value="1"/>
</dbReference>
<evidence type="ECO:0000256" key="2">
    <source>
        <dbReference type="ARBA" id="ARBA00012438"/>
    </source>
</evidence>
<dbReference type="FunFam" id="1.10.10.60:FF:000284">
    <property type="entry name" value="Two-component system sensor histidine kinase/response regulator"/>
    <property type="match status" value="1"/>
</dbReference>
<dbReference type="InterPro" id="IPR036890">
    <property type="entry name" value="HATPase_C_sf"/>
</dbReference>
<organism evidence="11 12">
    <name type="scientific">Arcticibacter tournemirensis</name>
    <dbReference type="NCBI Taxonomy" id="699437"/>
    <lineage>
        <taxon>Bacteria</taxon>
        <taxon>Pseudomonadati</taxon>
        <taxon>Bacteroidota</taxon>
        <taxon>Sphingobacteriia</taxon>
        <taxon>Sphingobacteriales</taxon>
        <taxon>Sphingobacteriaceae</taxon>
        <taxon>Arcticibacter</taxon>
    </lineage>
</organism>
<dbReference type="SMART" id="SM00388">
    <property type="entry name" value="HisKA"/>
    <property type="match status" value="1"/>
</dbReference>
<dbReference type="InterPro" id="IPR003594">
    <property type="entry name" value="HATPase_dom"/>
</dbReference>
<keyword evidence="7" id="KW-0472">Membrane</keyword>
<comment type="catalytic activity">
    <reaction evidence="1">
        <text>ATP + protein L-histidine = ADP + protein N-phospho-L-histidine.</text>
        <dbReference type="EC" id="2.7.13.3"/>
    </reaction>
</comment>
<dbReference type="GO" id="GO:0000155">
    <property type="term" value="F:phosphorelay sensor kinase activity"/>
    <property type="evidence" value="ECO:0007669"/>
    <property type="project" value="InterPro"/>
</dbReference>
<sequence>MIQKILKASLFLWFVVLQTMLPVFSCRASQGGDYYFRRLQVEDGLSQNMVYSILQDKQGFMWFGTQDGLNRYDGYSFKTYKRNSTVPGAIGSNAIFCLFERENGDIWVGTANGVYIYHPKTEKFSKLNIKTKSGEKADGIIRQIAADKDGGVWVAVSKGLCRFSSAPLADYFPLPVSPSKKNSVSVRDFCFDANGGVWIATYQSGLFRLDYNNKKMTSISLPAGKESSLGNDVNKVFLLNAETLLVGTVSKGALKLNLRNFAFSQLLEKDESGKPLFVRKIFQDNTGNIWLGTESGIYIYNMQNNEVTSLRHNFNDPYSISDNAIHAIHQDREGGMWLGTYFGGVNYYAGFFSQFEKYYPNKGVSSVSGKSISEFCEDDFHQIWIGTEDAGLNCFNPLTRKFKKGFIPANNIHALLYDNQQLWAGSFSNGLYVLNVKTGAYKNYRSSAGKGTINNDNVYSIYKDFSGVVWVGTMLGLNRYDALNDRFERIREGEITSQVNDIVEDATGTIWFATLGEGLFAYKKNLDKWIHYPFPVSEDRVNGKMISCLLKDSRDNLWIGTEGAGMCRYDPKRQIFTDHLNTAAGLPNDVIYRLVEDTQGFIWGSTNKGLFKLDTKTKKVSEYTHANGLLGDQFNYKSGILSKDGKLYFGGVKGFVAFFPDRLRFNESPPPVVITSFQQNNNEVVPGADDSPLFQSVTHTREITISSDIPVFSIGFAALSYISPAGNRYAYKLEGRDKDWVNAEELHRVTYSNLPPGDYIFRVKASNSDGVWNQGGQSLAIHVLPPFYRSILAYFMYICFVAVSAFLLFRRYEKNMALRNKRAAESLESRKEKELYNAKIEFFTNITHEIRTPLSLIKTPLEAVMAGMPLHDEHWENLSIIQRNTNRLLKLVNQLLDFRKAESKGLKLNFVSVDVHVLIKNTAQDFIPTATLKGIKLDFDFLCESCVIDADPEVFTKIVSNLLGNALKHSASFIRIMVRGGTTSCRIVIENDGDRIPQEYAEKVFEPFFKLKKHVEGSGLGLPLAQSLIALHNGTIRLDPYTPYNSFIIEVPLHQDDVILFLDKTDRAISQQHGDLCSLSNDKKADEREQVVILSVEDNEEFQNFMSGQLEDHYKILRASDGKQALDVLNSHQVSLVISDIMMPEMDGMSLCREIKTNIGYSHIPVILLTAKTALDSKIEGLKIGADEYIEKPYSLEYLKARIANLLDNRRMIRESYKNNPDVNVDAIAHSKADGEFLEKLVGVIHSRLEQVDLDVDHLASLMNMSRATLYRKVKNISELTPNDFIRLVRLKKAAEMLSEREYRVNEIAFIVGFSSASYFSKCFYKQFGVLPKYFEKKGIHS</sequence>
<dbReference type="CDD" id="cd17574">
    <property type="entry name" value="REC_OmpR"/>
    <property type="match status" value="1"/>
</dbReference>
<evidence type="ECO:0000256" key="1">
    <source>
        <dbReference type="ARBA" id="ARBA00000085"/>
    </source>
</evidence>
<dbReference type="EMBL" id="RXOC01000005">
    <property type="protein sequence ID" value="RXF70137.1"/>
    <property type="molecule type" value="Genomic_DNA"/>
</dbReference>
<feature type="domain" description="HTH araC/xylS-type" evidence="8">
    <location>
        <begin position="1239"/>
        <end position="1338"/>
    </location>
</feature>
<dbReference type="SUPFAM" id="SSF55874">
    <property type="entry name" value="ATPase domain of HSP90 chaperone/DNA topoisomerase II/histidine kinase"/>
    <property type="match status" value="1"/>
</dbReference>
<dbReference type="SMART" id="SM00342">
    <property type="entry name" value="HTH_ARAC"/>
    <property type="match status" value="1"/>
</dbReference>
<dbReference type="InterPro" id="IPR011110">
    <property type="entry name" value="Reg_prop"/>
</dbReference>
<dbReference type="SMART" id="SM00387">
    <property type="entry name" value="HATPase_c"/>
    <property type="match status" value="1"/>
</dbReference>
<feature type="transmembrane region" description="Helical" evidence="7">
    <location>
        <begin position="791"/>
        <end position="809"/>
    </location>
</feature>
<evidence type="ECO:0000256" key="3">
    <source>
        <dbReference type="ARBA" id="ARBA00022553"/>
    </source>
</evidence>
<dbReference type="InterPro" id="IPR011006">
    <property type="entry name" value="CheY-like_superfamily"/>
</dbReference>
<dbReference type="FunFam" id="3.40.50.2300:FF:000138">
    <property type="entry name" value="Two-component system sensor histidine kinase/response regulator"/>
    <property type="match status" value="1"/>
</dbReference>
<dbReference type="Gene3D" id="1.10.10.60">
    <property type="entry name" value="Homeodomain-like"/>
    <property type="match status" value="1"/>
</dbReference>
<evidence type="ECO:0000259" key="9">
    <source>
        <dbReference type="PROSITE" id="PS50109"/>
    </source>
</evidence>
<reference evidence="11 12" key="1">
    <citation type="submission" date="2018-12" db="EMBL/GenBank/DDBJ databases">
        <title>The Draft Genome Sequence of the Soil Bacterium Pedobacter tournemirensis R1.</title>
        <authorList>
            <person name="He J."/>
        </authorList>
    </citation>
    <scope>NUCLEOTIDE SEQUENCE [LARGE SCALE GENOMIC DNA]</scope>
    <source>
        <strain evidence="11 12">R1</strain>
    </source>
</reference>
<dbReference type="Gene3D" id="2.60.40.10">
    <property type="entry name" value="Immunoglobulins"/>
    <property type="match status" value="1"/>
</dbReference>
<dbReference type="InterPro" id="IPR018060">
    <property type="entry name" value="HTH_AraC"/>
</dbReference>
<dbReference type="Pfam" id="PF00512">
    <property type="entry name" value="HisKA"/>
    <property type="match status" value="1"/>
</dbReference>
<proteinExistence type="predicted"/>
<dbReference type="PROSITE" id="PS50109">
    <property type="entry name" value="HIS_KIN"/>
    <property type="match status" value="1"/>
</dbReference>
<dbReference type="InterPro" id="IPR004358">
    <property type="entry name" value="Sig_transdc_His_kin-like_C"/>
</dbReference>
<dbReference type="Pfam" id="PF00072">
    <property type="entry name" value="Response_reg"/>
    <property type="match status" value="1"/>
</dbReference>
<dbReference type="InterPro" id="IPR011123">
    <property type="entry name" value="Y_Y_Y"/>
</dbReference>
<dbReference type="PROSITE" id="PS01124">
    <property type="entry name" value="HTH_ARAC_FAMILY_2"/>
    <property type="match status" value="1"/>
</dbReference>
<evidence type="ECO:0000259" key="8">
    <source>
        <dbReference type="PROSITE" id="PS01124"/>
    </source>
</evidence>
<feature type="modified residue" description="4-aspartylphosphate" evidence="6">
    <location>
        <position position="1140"/>
    </location>
</feature>
<dbReference type="InterPro" id="IPR009057">
    <property type="entry name" value="Homeodomain-like_sf"/>
</dbReference>
<dbReference type="InterPro" id="IPR013783">
    <property type="entry name" value="Ig-like_fold"/>
</dbReference>